<keyword evidence="4" id="KW-0106">Calcium</keyword>
<evidence type="ECO:0000313" key="7">
    <source>
        <dbReference type="EMBL" id="MBZ5751549.1"/>
    </source>
</evidence>
<accession>A0ABS7UTK7</accession>
<feature type="compositionally biased region" description="Basic and acidic residues" evidence="5">
    <location>
        <begin position="36"/>
        <end position="56"/>
    </location>
</feature>
<evidence type="ECO:0000256" key="1">
    <source>
        <dbReference type="ARBA" id="ARBA00008779"/>
    </source>
</evidence>
<evidence type="ECO:0000313" key="8">
    <source>
        <dbReference type="Proteomes" id="UP001165287"/>
    </source>
</evidence>
<comment type="similarity">
    <text evidence="1">Belongs to the sulfatase family.</text>
</comment>
<evidence type="ECO:0000256" key="2">
    <source>
        <dbReference type="ARBA" id="ARBA00022723"/>
    </source>
</evidence>
<name>A0ABS7UTK7_9BACI</name>
<keyword evidence="8" id="KW-1185">Reference proteome</keyword>
<protein>
    <submittedName>
        <fullName evidence="7">Sulfatase-like hydrolase/transferase</fullName>
    </submittedName>
</protein>
<dbReference type="Pfam" id="PF00884">
    <property type="entry name" value="Sulfatase"/>
    <property type="match status" value="1"/>
</dbReference>
<dbReference type="SUPFAM" id="SSF53649">
    <property type="entry name" value="Alkaline phosphatase-like"/>
    <property type="match status" value="1"/>
</dbReference>
<feature type="region of interest" description="Disordered" evidence="5">
    <location>
        <begin position="36"/>
        <end position="58"/>
    </location>
</feature>
<evidence type="ECO:0000256" key="4">
    <source>
        <dbReference type="ARBA" id="ARBA00022837"/>
    </source>
</evidence>
<proteinExistence type="inferred from homology"/>
<dbReference type="RefSeq" id="WP_224139874.1">
    <property type="nucleotide sequence ID" value="NZ_JAIQUM010000034.1"/>
</dbReference>
<dbReference type="InterPro" id="IPR000917">
    <property type="entry name" value="Sulfatase_N"/>
</dbReference>
<feature type="domain" description="Sulfatase N-terminal" evidence="6">
    <location>
        <begin position="60"/>
        <end position="118"/>
    </location>
</feature>
<evidence type="ECO:0000259" key="6">
    <source>
        <dbReference type="Pfam" id="PF00884"/>
    </source>
</evidence>
<dbReference type="Proteomes" id="UP001165287">
    <property type="component" value="Unassembled WGS sequence"/>
</dbReference>
<dbReference type="Gene3D" id="3.40.720.10">
    <property type="entry name" value="Alkaline Phosphatase, subunit A"/>
    <property type="match status" value="1"/>
</dbReference>
<gene>
    <name evidence="7" type="ORF">K9V48_15145</name>
</gene>
<reference evidence="7" key="1">
    <citation type="submission" date="2024-05" db="EMBL/GenBank/DDBJ databases">
        <title>Metabacillus sp. nov., isolated from the rhizosphere soil of tomato plants.</title>
        <authorList>
            <person name="Ma R."/>
        </authorList>
    </citation>
    <scope>NUCLEOTIDE SEQUENCE</scope>
    <source>
        <strain evidence="7">DBTR6</strain>
    </source>
</reference>
<dbReference type="PANTHER" id="PTHR42693">
    <property type="entry name" value="ARYLSULFATASE FAMILY MEMBER"/>
    <property type="match status" value="1"/>
</dbReference>
<organism evidence="7 8">
    <name type="scientific">Metabacillus rhizolycopersici</name>
    <dbReference type="NCBI Taxonomy" id="2875709"/>
    <lineage>
        <taxon>Bacteria</taxon>
        <taxon>Bacillati</taxon>
        <taxon>Bacillota</taxon>
        <taxon>Bacilli</taxon>
        <taxon>Bacillales</taxon>
        <taxon>Bacillaceae</taxon>
        <taxon>Metabacillus</taxon>
    </lineage>
</organism>
<evidence type="ECO:0000256" key="3">
    <source>
        <dbReference type="ARBA" id="ARBA00022801"/>
    </source>
</evidence>
<dbReference type="PROSITE" id="PS00523">
    <property type="entry name" value="SULFATASE_1"/>
    <property type="match status" value="1"/>
</dbReference>
<comment type="caution">
    <text evidence="7">The sequence shown here is derived from an EMBL/GenBank/DDBJ whole genome shotgun (WGS) entry which is preliminary data.</text>
</comment>
<keyword evidence="3" id="KW-0378">Hydrolase</keyword>
<dbReference type="InterPro" id="IPR024607">
    <property type="entry name" value="Sulfatase_CS"/>
</dbReference>
<sequence length="124" mass="13371">MLNWSSLHKLTIFTSALSLLSGCSLKASSSSVIRTEAAKSETKVQKETIQEKDGESSSKPNVVFIVLDDSGFSDIGSYGSEIKTPNLDWLAENGLRYNNSHVTPLCSPTRASLLTGRNGIGHQL</sequence>
<evidence type="ECO:0000256" key="5">
    <source>
        <dbReference type="SAM" id="MobiDB-lite"/>
    </source>
</evidence>
<dbReference type="InterPro" id="IPR017850">
    <property type="entry name" value="Alkaline_phosphatase_core_sf"/>
</dbReference>
<dbReference type="EMBL" id="JAIQUM010000034">
    <property type="protein sequence ID" value="MBZ5751549.1"/>
    <property type="molecule type" value="Genomic_DNA"/>
</dbReference>
<dbReference type="InterPro" id="IPR050738">
    <property type="entry name" value="Sulfatase"/>
</dbReference>
<keyword evidence="2" id="KW-0479">Metal-binding</keyword>